<evidence type="ECO:0000313" key="1">
    <source>
        <dbReference type="EMBL" id="RON44295.1"/>
    </source>
</evidence>
<gene>
    <name evidence="1" type="ORF">BK666_18255</name>
</gene>
<name>A0A423K127_9PSED</name>
<sequence length="219" mass="23941">MNKGKRIVIFPFDNLTGQATQTKKSWTNARRGKLDKLRDSETGKIPEGFEPYKFFHLGQLEELKVAIAGCAGPEDQIYVCGHCAPGLDLIAKDVGGKVGLNSVELAILFARKLPLTEAFAGTIKIYACFSGVPEGDNKSFAARFKNIMGRAKYKNCQVVGYSMNLSDYLGEHKMAYQDDHPKAKVAGAMLEKFEAGQLSASEIEALNYPRSKSAQVPIG</sequence>
<proteinExistence type="predicted"/>
<dbReference type="Proteomes" id="UP000285349">
    <property type="component" value="Unassembled WGS sequence"/>
</dbReference>
<comment type="caution">
    <text evidence="1">The sequence shown here is derived from an EMBL/GenBank/DDBJ whole genome shotgun (WGS) entry which is preliminary data.</text>
</comment>
<dbReference type="OrthoDB" id="6970308at2"/>
<protein>
    <submittedName>
        <fullName evidence="1">Uncharacterized protein</fullName>
    </submittedName>
</protein>
<accession>A0A423K127</accession>
<dbReference type="RefSeq" id="WP_123511799.1">
    <property type="nucleotide sequence ID" value="NZ_MOBQ01000022.1"/>
</dbReference>
<organism evidence="1 2">
    <name type="scientific">Pseudomonas frederiksbergensis</name>
    <dbReference type="NCBI Taxonomy" id="104087"/>
    <lineage>
        <taxon>Bacteria</taxon>
        <taxon>Pseudomonadati</taxon>
        <taxon>Pseudomonadota</taxon>
        <taxon>Gammaproteobacteria</taxon>
        <taxon>Pseudomonadales</taxon>
        <taxon>Pseudomonadaceae</taxon>
        <taxon>Pseudomonas</taxon>
    </lineage>
</organism>
<dbReference type="EMBL" id="MOBQ01000022">
    <property type="protein sequence ID" value="RON44295.1"/>
    <property type="molecule type" value="Genomic_DNA"/>
</dbReference>
<reference evidence="1 2" key="1">
    <citation type="submission" date="2016-10" db="EMBL/GenBank/DDBJ databases">
        <title>Comparative genome analysis of multiple Pseudomonas spp. focuses on biocontrol and plant growth promoting traits.</title>
        <authorList>
            <person name="Tao X.-Y."/>
            <person name="Taylor C.G."/>
        </authorList>
    </citation>
    <scope>NUCLEOTIDE SEQUENCE [LARGE SCALE GENOMIC DNA]</scope>
    <source>
        <strain evidence="1 2">37A10</strain>
    </source>
</reference>
<evidence type="ECO:0000313" key="2">
    <source>
        <dbReference type="Proteomes" id="UP000285349"/>
    </source>
</evidence>
<dbReference type="AlphaFoldDB" id="A0A423K127"/>